<keyword evidence="6" id="KW-0004">4Fe-4S</keyword>
<evidence type="ECO:0000313" key="18">
    <source>
        <dbReference type="Proteomes" id="UP000612899"/>
    </source>
</evidence>
<keyword evidence="18" id="KW-1185">Reference proteome</keyword>
<evidence type="ECO:0000256" key="11">
    <source>
        <dbReference type="ARBA" id="ARBA00023012"/>
    </source>
</evidence>
<evidence type="ECO:0000256" key="12">
    <source>
        <dbReference type="ARBA" id="ARBA00023014"/>
    </source>
</evidence>
<keyword evidence="9 17" id="KW-0418">Kinase</keyword>
<keyword evidence="10" id="KW-0408">Iron</keyword>
<keyword evidence="15" id="KW-1133">Transmembrane helix</keyword>
<comment type="function">
    <text evidence="13">Member of the two-component regulatory system NreB/NreC involved in the control of dissimilatory nitrate/nitrite reduction in response to oxygen. NreB functions as a direct oxygen sensor histidine kinase which is autophosphorylated, in the absence of oxygen, probably at the conserved histidine residue, and transfers its phosphate group probably to a conserved aspartate residue of NreC. NreB/NreC activates the expression of the nitrate (narGHJI) and nitrite (nir) reductase operons, as well as the putative nitrate transporter gene narT.</text>
</comment>
<keyword evidence="15" id="KW-0472">Membrane</keyword>
<feature type="transmembrane region" description="Helical" evidence="15">
    <location>
        <begin position="65"/>
        <end position="88"/>
    </location>
</feature>
<dbReference type="Proteomes" id="UP000612899">
    <property type="component" value="Unassembled WGS sequence"/>
</dbReference>
<dbReference type="AlphaFoldDB" id="A0A8J3Q1Y3"/>
<dbReference type="CDD" id="cd16917">
    <property type="entry name" value="HATPase_UhpB-NarQ-NarX-like"/>
    <property type="match status" value="1"/>
</dbReference>
<dbReference type="GO" id="GO:0046983">
    <property type="term" value="F:protein dimerization activity"/>
    <property type="evidence" value="ECO:0007669"/>
    <property type="project" value="InterPro"/>
</dbReference>
<feature type="transmembrane region" description="Helical" evidence="15">
    <location>
        <begin position="12"/>
        <end position="29"/>
    </location>
</feature>
<name>A0A8J3Q1Y3_9ACTN</name>
<dbReference type="PRINTS" id="PR00344">
    <property type="entry name" value="BCTRLSENSOR"/>
</dbReference>
<dbReference type="SMART" id="SM00387">
    <property type="entry name" value="HATPase_c"/>
    <property type="match status" value="1"/>
</dbReference>
<evidence type="ECO:0000256" key="7">
    <source>
        <dbReference type="ARBA" id="ARBA00022490"/>
    </source>
</evidence>
<dbReference type="GO" id="GO:0000155">
    <property type="term" value="F:phosphorelay sensor kinase activity"/>
    <property type="evidence" value="ECO:0007669"/>
    <property type="project" value="InterPro"/>
</dbReference>
<organism evidence="17 18">
    <name type="scientific">Rhizocola hellebori</name>
    <dbReference type="NCBI Taxonomy" id="1392758"/>
    <lineage>
        <taxon>Bacteria</taxon>
        <taxon>Bacillati</taxon>
        <taxon>Actinomycetota</taxon>
        <taxon>Actinomycetes</taxon>
        <taxon>Micromonosporales</taxon>
        <taxon>Micromonosporaceae</taxon>
        <taxon>Rhizocola</taxon>
    </lineage>
</organism>
<evidence type="ECO:0000256" key="10">
    <source>
        <dbReference type="ARBA" id="ARBA00023004"/>
    </source>
</evidence>
<evidence type="ECO:0000256" key="15">
    <source>
        <dbReference type="SAM" id="Phobius"/>
    </source>
</evidence>
<evidence type="ECO:0000256" key="6">
    <source>
        <dbReference type="ARBA" id="ARBA00022485"/>
    </source>
</evidence>
<evidence type="ECO:0000256" key="4">
    <source>
        <dbReference type="ARBA" id="ARBA00012438"/>
    </source>
</evidence>
<comment type="subcellular location">
    <subcellularLocation>
        <location evidence="3">Cytoplasm</location>
    </subcellularLocation>
</comment>
<dbReference type="SUPFAM" id="SSF55874">
    <property type="entry name" value="ATPase domain of HSP90 chaperone/DNA topoisomerase II/histidine kinase"/>
    <property type="match status" value="1"/>
</dbReference>
<keyword evidence="6" id="KW-0479">Metal-binding</keyword>
<comment type="caution">
    <text evidence="17">The sequence shown here is derived from an EMBL/GenBank/DDBJ whole genome shotgun (WGS) entry which is preliminary data.</text>
</comment>
<dbReference type="InterPro" id="IPR036890">
    <property type="entry name" value="HATPase_C_sf"/>
</dbReference>
<reference evidence="17" key="1">
    <citation type="submission" date="2021-01" db="EMBL/GenBank/DDBJ databases">
        <title>Whole genome shotgun sequence of Rhizocola hellebori NBRC 109834.</title>
        <authorList>
            <person name="Komaki H."/>
            <person name="Tamura T."/>
        </authorList>
    </citation>
    <scope>NUCLEOTIDE SEQUENCE</scope>
    <source>
        <strain evidence="17">NBRC 109834</strain>
    </source>
</reference>
<protein>
    <recommendedName>
        <fullName evidence="5">Oxygen sensor histidine kinase NreB</fullName>
        <ecNumber evidence="4">2.7.13.3</ecNumber>
    </recommendedName>
    <alternativeName>
        <fullName evidence="14">Nitrogen regulation protein B</fullName>
    </alternativeName>
</protein>
<dbReference type="InterPro" id="IPR004358">
    <property type="entry name" value="Sig_transdc_His_kin-like_C"/>
</dbReference>
<feature type="transmembrane region" description="Helical" evidence="15">
    <location>
        <begin position="128"/>
        <end position="149"/>
    </location>
</feature>
<evidence type="ECO:0000259" key="16">
    <source>
        <dbReference type="SMART" id="SM00387"/>
    </source>
</evidence>
<feature type="domain" description="Histidine kinase/HSP90-like ATPase" evidence="16">
    <location>
        <begin position="270"/>
        <end position="360"/>
    </location>
</feature>
<dbReference type="Pfam" id="PF07730">
    <property type="entry name" value="HisKA_3"/>
    <property type="match status" value="1"/>
</dbReference>
<dbReference type="InterPro" id="IPR011712">
    <property type="entry name" value="Sig_transdc_His_kin_sub3_dim/P"/>
</dbReference>
<evidence type="ECO:0000313" key="17">
    <source>
        <dbReference type="EMBL" id="GIH01988.1"/>
    </source>
</evidence>
<evidence type="ECO:0000256" key="14">
    <source>
        <dbReference type="ARBA" id="ARBA00030800"/>
    </source>
</evidence>
<accession>A0A8J3Q1Y3</accession>
<dbReference type="Gene3D" id="3.30.565.10">
    <property type="entry name" value="Histidine kinase-like ATPase, C-terminal domain"/>
    <property type="match status" value="1"/>
</dbReference>
<dbReference type="EMBL" id="BONY01000001">
    <property type="protein sequence ID" value="GIH01988.1"/>
    <property type="molecule type" value="Genomic_DNA"/>
</dbReference>
<evidence type="ECO:0000256" key="5">
    <source>
        <dbReference type="ARBA" id="ARBA00017322"/>
    </source>
</evidence>
<dbReference type="InterPro" id="IPR050482">
    <property type="entry name" value="Sensor_HK_TwoCompSys"/>
</dbReference>
<evidence type="ECO:0000256" key="1">
    <source>
        <dbReference type="ARBA" id="ARBA00000085"/>
    </source>
</evidence>
<evidence type="ECO:0000256" key="2">
    <source>
        <dbReference type="ARBA" id="ARBA00001966"/>
    </source>
</evidence>
<keyword evidence="15" id="KW-0812">Transmembrane</keyword>
<evidence type="ECO:0000256" key="3">
    <source>
        <dbReference type="ARBA" id="ARBA00004496"/>
    </source>
</evidence>
<dbReference type="Pfam" id="PF02518">
    <property type="entry name" value="HATPase_c"/>
    <property type="match status" value="1"/>
</dbReference>
<keyword evidence="12" id="KW-0411">Iron-sulfur</keyword>
<dbReference type="GO" id="GO:0051539">
    <property type="term" value="F:4 iron, 4 sulfur cluster binding"/>
    <property type="evidence" value="ECO:0007669"/>
    <property type="project" value="UniProtKB-KW"/>
</dbReference>
<dbReference type="Gene3D" id="1.20.5.1930">
    <property type="match status" value="1"/>
</dbReference>
<dbReference type="GO" id="GO:0016020">
    <property type="term" value="C:membrane"/>
    <property type="evidence" value="ECO:0007669"/>
    <property type="project" value="InterPro"/>
</dbReference>
<keyword evidence="7" id="KW-0963">Cytoplasm</keyword>
<dbReference type="InterPro" id="IPR003594">
    <property type="entry name" value="HATPase_dom"/>
</dbReference>
<dbReference type="GO" id="GO:0005737">
    <property type="term" value="C:cytoplasm"/>
    <property type="evidence" value="ECO:0007669"/>
    <property type="project" value="UniProtKB-SubCell"/>
</dbReference>
<comment type="cofactor">
    <cofactor evidence="2">
        <name>[4Fe-4S] cluster</name>
        <dbReference type="ChEBI" id="CHEBI:49883"/>
    </cofactor>
</comment>
<evidence type="ECO:0000256" key="8">
    <source>
        <dbReference type="ARBA" id="ARBA00022679"/>
    </source>
</evidence>
<feature type="transmembrane region" description="Helical" evidence="15">
    <location>
        <begin position="94"/>
        <end position="116"/>
    </location>
</feature>
<gene>
    <name evidence="17" type="ORF">Rhe02_00550</name>
</gene>
<feature type="transmembrane region" description="Helical" evidence="15">
    <location>
        <begin position="35"/>
        <end position="53"/>
    </location>
</feature>
<keyword evidence="8" id="KW-0808">Transferase</keyword>
<comment type="catalytic activity">
    <reaction evidence="1">
        <text>ATP + protein L-histidine = ADP + protein N-phospho-L-histidine.</text>
        <dbReference type="EC" id="2.7.13.3"/>
    </reaction>
</comment>
<evidence type="ECO:0000256" key="9">
    <source>
        <dbReference type="ARBA" id="ARBA00022777"/>
    </source>
</evidence>
<dbReference type="EC" id="2.7.13.3" evidence="4"/>
<sequence length="361" mass="38736">MAVDSSRPVPWVSPVLYAAVVIAGLYAGLSGLGDTRLVLFLAGMAALFALEWVRHKLLGIAAKTAMFAMVAFADGSGLAKALFVLVPFTAYFAFGRAVSIALGVACVAALAVVYELTVPGWRSDLERLSDLLMFGLGLVLAIAMAAVAVEETRGRVRLQESHRQIAELSAAAERHRVARDLHDDLGHHLTAVVVLLEKADAFRERDPAQARLAVDDAARSARRALQDVRESVRALRGEAEPFLLEAALQELVGTTVPIQVTGSQAGYGDTALRALYRAAQEGITNARRHARATEIRVEVELGQQRARMLVTDNGCGFEPGREGFGLASMRERVEQAGGQVMVQSGQSLGTQLRVQVPRAMS</sequence>
<proteinExistence type="predicted"/>
<evidence type="ECO:0000256" key="13">
    <source>
        <dbReference type="ARBA" id="ARBA00024827"/>
    </source>
</evidence>
<dbReference type="PANTHER" id="PTHR24421">
    <property type="entry name" value="NITRATE/NITRITE SENSOR PROTEIN NARX-RELATED"/>
    <property type="match status" value="1"/>
</dbReference>
<keyword evidence="11" id="KW-0902">Two-component regulatory system</keyword>